<protein>
    <submittedName>
        <fullName evidence="2">Putative membrane protein</fullName>
    </submittedName>
</protein>
<keyword evidence="1" id="KW-0812">Transmembrane</keyword>
<dbReference type="Proteomes" id="UP000662973">
    <property type="component" value="Chromosome"/>
</dbReference>
<proteinExistence type="predicted"/>
<dbReference type="RefSeq" id="WP_229111015.1">
    <property type="nucleotide sequence ID" value="NZ_CP064788.1"/>
</dbReference>
<accession>A0A897NBP2</accession>
<keyword evidence="3" id="KW-1185">Reference proteome</keyword>
<reference evidence="2 3" key="1">
    <citation type="submission" date="2020-11" db="EMBL/GenBank/DDBJ databases">
        <title>Carbohydrate-dependent, anaerobic sulfur respiration: A novel catabolism in halophilic archaea.</title>
        <authorList>
            <person name="Sorokin D.Y."/>
            <person name="Messina E."/>
            <person name="Smedile F."/>
            <person name="La Cono V."/>
            <person name="Hallsworth J.E."/>
            <person name="Yakimov M.M."/>
        </authorList>
    </citation>
    <scope>NUCLEOTIDE SEQUENCE [LARGE SCALE GENOMIC DNA]</scope>
    <source>
        <strain evidence="2 3">HSR12-2</strain>
    </source>
</reference>
<dbReference type="AlphaFoldDB" id="A0A897NBP2"/>
<dbReference type="GeneID" id="68851088"/>
<dbReference type="KEGG" id="hds:HSR122_0417"/>
<gene>
    <name evidence="2" type="ORF">HSR122_0417</name>
</gene>
<keyword evidence="1" id="KW-1133">Transmembrane helix</keyword>
<dbReference type="EMBL" id="CP064788">
    <property type="protein sequence ID" value="QSG07826.1"/>
    <property type="molecule type" value="Genomic_DNA"/>
</dbReference>
<evidence type="ECO:0000313" key="2">
    <source>
        <dbReference type="EMBL" id="QSG07826.1"/>
    </source>
</evidence>
<name>A0A897NBP2_9EURY</name>
<evidence type="ECO:0000313" key="3">
    <source>
        <dbReference type="Proteomes" id="UP000662973"/>
    </source>
</evidence>
<dbReference type="Pfam" id="PF24287">
    <property type="entry name" value="DUF7475"/>
    <property type="match status" value="1"/>
</dbReference>
<feature type="transmembrane region" description="Helical" evidence="1">
    <location>
        <begin position="106"/>
        <end position="126"/>
    </location>
</feature>
<evidence type="ECO:0000256" key="1">
    <source>
        <dbReference type="SAM" id="Phobius"/>
    </source>
</evidence>
<feature type="transmembrane region" description="Helical" evidence="1">
    <location>
        <begin position="74"/>
        <end position="94"/>
    </location>
</feature>
<keyword evidence="1" id="KW-0472">Membrane</keyword>
<feature type="transmembrane region" description="Helical" evidence="1">
    <location>
        <begin position="18"/>
        <end position="37"/>
    </location>
</feature>
<organism evidence="2 3">
    <name type="scientific">Halapricum desulfuricans</name>
    <dbReference type="NCBI Taxonomy" id="2841257"/>
    <lineage>
        <taxon>Archaea</taxon>
        <taxon>Methanobacteriati</taxon>
        <taxon>Methanobacteriota</taxon>
        <taxon>Stenosarchaea group</taxon>
        <taxon>Halobacteria</taxon>
        <taxon>Halobacteriales</taxon>
        <taxon>Haloarculaceae</taxon>
        <taxon>Halapricum</taxon>
    </lineage>
</organism>
<sequence length="127" mass="13525">MPTTETGGFTLQTESLGALHWVGIIAALVSAAIHLLLGVRMFPSEMGISFILAGLGFLGAIVLVLIAYRRRTVYAVGIPFVLVQIVLWYVVNFANGSKAFPGDIGTFGAIDKIAQLVLLGVLIVLLR</sequence>
<feature type="transmembrane region" description="Helical" evidence="1">
    <location>
        <begin position="49"/>
        <end position="68"/>
    </location>
</feature>
<dbReference type="InterPro" id="IPR055898">
    <property type="entry name" value="DUF7475"/>
</dbReference>